<evidence type="ECO:0000256" key="1">
    <source>
        <dbReference type="SAM" id="SignalP"/>
    </source>
</evidence>
<reference evidence="2" key="3">
    <citation type="submission" date="2022-06" db="UniProtKB">
        <authorList>
            <consortium name="EnsemblPlants"/>
        </authorList>
    </citation>
    <scope>IDENTIFICATION</scope>
</reference>
<dbReference type="Gramene" id="TuG1812G0400002102.01.T01">
    <property type="protein sequence ID" value="TuG1812G0400002102.01.T01"/>
    <property type="gene ID" value="TuG1812G0400002102.01"/>
</dbReference>
<sequence>PPPPPRQPHTQSIFVFALLSLVSAQARSSLLSSSKPTQPWFHGVIPDPALARQVATRSLVRVLAPLGASIGWALLQIYLIGVSTKQCVRSLLHFSLLTVEEDFWVVHRRMGLDALMCVGLTQSGLHN</sequence>
<organism evidence="2 3">
    <name type="scientific">Triticum urartu</name>
    <name type="common">Red wild einkorn</name>
    <name type="synonym">Crithodium urartu</name>
    <dbReference type="NCBI Taxonomy" id="4572"/>
    <lineage>
        <taxon>Eukaryota</taxon>
        <taxon>Viridiplantae</taxon>
        <taxon>Streptophyta</taxon>
        <taxon>Embryophyta</taxon>
        <taxon>Tracheophyta</taxon>
        <taxon>Spermatophyta</taxon>
        <taxon>Magnoliopsida</taxon>
        <taxon>Liliopsida</taxon>
        <taxon>Poales</taxon>
        <taxon>Poaceae</taxon>
        <taxon>BOP clade</taxon>
        <taxon>Pooideae</taxon>
        <taxon>Triticodae</taxon>
        <taxon>Triticeae</taxon>
        <taxon>Triticinae</taxon>
        <taxon>Triticum</taxon>
    </lineage>
</organism>
<dbReference type="Proteomes" id="UP000015106">
    <property type="component" value="Chromosome 4"/>
</dbReference>
<keyword evidence="1" id="KW-0732">Signal</keyword>
<protein>
    <submittedName>
        <fullName evidence="2">Uncharacterized protein</fullName>
    </submittedName>
</protein>
<feature type="signal peptide" evidence="1">
    <location>
        <begin position="1"/>
        <end position="24"/>
    </location>
</feature>
<evidence type="ECO:0000313" key="3">
    <source>
        <dbReference type="Proteomes" id="UP000015106"/>
    </source>
</evidence>
<dbReference type="AlphaFoldDB" id="A0A8R7Q580"/>
<proteinExistence type="predicted"/>
<name>A0A8R7Q580_TRIUA</name>
<reference evidence="2" key="2">
    <citation type="submission" date="2018-03" db="EMBL/GenBank/DDBJ databases">
        <title>The Triticum urartu genome reveals the dynamic nature of wheat genome evolution.</title>
        <authorList>
            <person name="Ling H."/>
            <person name="Ma B."/>
            <person name="Shi X."/>
            <person name="Liu H."/>
            <person name="Dong L."/>
            <person name="Sun H."/>
            <person name="Cao Y."/>
            <person name="Gao Q."/>
            <person name="Zheng S."/>
            <person name="Li Y."/>
            <person name="Yu Y."/>
            <person name="Du H."/>
            <person name="Qi M."/>
            <person name="Li Y."/>
            <person name="Yu H."/>
            <person name="Cui Y."/>
            <person name="Wang N."/>
            <person name="Chen C."/>
            <person name="Wu H."/>
            <person name="Zhao Y."/>
            <person name="Zhang J."/>
            <person name="Li Y."/>
            <person name="Zhou W."/>
            <person name="Zhang B."/>
            <person name="Hu W."/>
            <person name="Eijk M."/>
            <person name="Tang J."/>
            <person name="Witsenboer H."/>
            <person name="Zhao S."/>
            <person name="Li Z."/>
            <person name="Zhang A."/>
            <person name="Wang D."/>
            <person name="Liang C."/>
        </authorList>
    </citation>
    <scope>NUCLEOTIDE SEQUENCE [LARGE SCALE GENOMIC DNA]</scope>
    <source>
        <strain evidence="2">cv. G1812</strain>
    </source>
</reference>
<reference evidence="3" key="1">
    <citation type="journal article" date="2013" name="Nature">
        <title>Draft genome of the wheat A-genome progenitor Triticum urartu.</title>
        <authorList>
            <person name="Ling H.Q."/>
            <person name="Zhao S."/>
            <person name="Liu D."/>
            <person name="Wang J."/>
            <person name="Sun H."/>
            <person name="Zhang C."/>
            <person name="Fan H."/>
            <person name="Li D."/>
            <person name="Dong L."/>
            <person name="Tao Y."/>
            <person name="Gao C."/>
            <person name="Wu H."/>
            <person name="Li Y."/>
            <person name="Cui Y."/>
            <person name="Guo X."/>
            <person name="Zheng S."/>
            <person name="Wang B."/>
            <person name="Yu K."/>
            <person name="Liang Q."/>
            <person name="Yang W."/>
            <person name="Lou X."/>
            <person name="Chen J."/>
            <person name="Feng M."/>
            <person name="Jian J."/>
            <person name="Zhang X."/>
            <person name="Luo G."/>
            <person name="Jiang Y."/>
            <person name="Liu J."/>
            <person name="Wang Z."/>
            <person name="Sha Y."/>
            <person name="Zhang B."/>
            <person name="Wu H."/>
            <person name="Tang D."/>
            <person name="Shen Q."/>
            <person name="Xue P."/>
            <person name="Zou S."/>
            <person name="Wang X."/>
            <person name="Liu X."/>
            <person name="Wang F."/>
            <person name="Yang Y."/>
            <person name="An X."/>
            <person name="Dong Z."/>
            <person name="Zhang K."/>
            <person name="Zhang X."/>
            <person name="Luo M.C."/>
            <person name="Dvorak J."/>
            <person name="Tong Y."/>
            <person name="Wang J."/>
            <person name="Yang H."/>
            <person name="Li Z."/>
            <person name="Wang D."/>
            <person name="Zhang A."/>
            <person name="Wang J."/>
        </authorList>
    </citation>
    <scope>NUCLEOTIDE SEQUENCE</scope>
    <source>
        <strain evidence="3">cv. G1812</strain>
    </source>
</reference>
<feature type="chain" id="PRO_5035849599" evidence="1">
    <location>
        <begin position="25"/>
        <end position="127"/>
    </location>
</feature>
<accession>A0A8R7Q580</accession>
<dbReference type="EnsemblPlants" id="TuG1812G0400002102.01.T01">
    <property type="protein sequence ID" value="TuG1812G0400002102.01.T01"/>
    <property type="gene ID" value="TuG1812G0400002102.01"/>
</dbReference>
<evidence type="ECO:0000313" key="2">
    <source>
        <dbReference type="EnsemblPlants" id="TuG1812G0400002102.01.T01"/>
    </source>
</evidence>
<keyword evidence="3" id="KW-1185">Reference proteome</keyword>